<proteinExistence type="predicted"/>
<dbReference type="EMBL" id="QTSX02003636">
    <property type="protein sequence ID" value="KAJ9069362.1"/>
    <property type="molecule type" value="Genomic_DNA"/>
</dbReference>
<gene>
    <name evidence="1" type="ORF">DSO57_1019195</name>
</gene>
<keyword evidence="2" id="KW-1185">Reference proteome</keyword>
<reference evidence="1" key="1">
    <citation type="submission" date="2022-04" db="EMBL/GenBank/DDBJ databases">
        <title>Genome of the entomopathogenic fungus Entomophthora muscae.</title>
        <authorList>
            <person name="Elya C."/>
            <person name="Lovett B.R."/>
            <person name="Lee E."/>
            <person name="Macias A.M."/>
            <person name="Hajek A.E."/>
            <person name="De Bivort B.L."/>
            <person name="Kasson M.T."/>
            <person name="De Fine Licht H.H."/>
            <person name="Stajich J.E."/>
        </authorList>
    </citation>
    <scope>NUCLEOTIDE SEQUENCE</scope>
    <source>
        <strain evidence="1">Berkeley</strain>
    </source>
</reference>
<evidence type="ECO:0000313" key="1">
    <source>
        <dbReference type="EMBL" id="KAJ9069362.1"/>
    </source>
</evidence>
<protein>
    <submittedName>
        <fullName evidence="1">Uncharacterized protein</fullName>
    </submittedName>
</protein>
<sequence length="138" mass="16285">MATKHFGNTYMDIVKKLDMIHIQDYRTIEEFIDAYRALARLSIQQEVQKGHQSRKSDIEHDFNSGIGLTFFKCEVPLVYCMAIEERDIEDLSEAYSLVENLFCIKVENKEKKARQESNLIHSEAHQVPWLRQMTWPFS</sequence>
<dbReference type="Proteomes" id="UP001165960">
    <property type="component" value="Unassembled WGS sequence"/>
</dbReference>
<evidence type="ECO:0000313" key="2">
    <source>
        <dbReference type="Proteomes" id="UP001165960"/>
    </source>
</evidence>
<organism evidence="1 2">
    <name type="scientific">Entomophthora muscae</name>
    <dbReference type="NCBI Taxonomy" id="34485"/>
    <lineage>
        <taxon>Eukaryota</taxon>
        <taxon>Fungi</taxon>
        <taxon>Fungi incertae sedis</taxon>
        <taxon>Zoopagomycota</taxon>
        <taxon>Entomophthoromycotina</taxon>
        <taxon>Entomophthoromycetes</taxon>
        <taxon>Entomophthorales</taxon>
        <taxon>Entomophthoraceae</taxon>
        <taxon>Entomophthora</taxon>
    </lineage>
</organism>
<comment type="caution">
    <text evidence="1">The sequence shown here is derived from an EMBL/GenBank/DDBJ whole genome shotgun (WGS) entry which is preliminary data.</text>
</comment>
<name>A0ACC2T4V2_9FUNG</name>
<accession>A0ACC2T4V2</accession>